<dbReference type="Pfam" id="PF00106">
    <property type="entry name" value="adh_short"/>
    <property type="match status" value="1"/>
</dbReference>
<evidence type="ECO:0008006" key="3">
    <source>
        <dbReference type="Google" id="ProtNLM"/>
    </source>
</evidence>
<dbReference type="SUPFAM" id="SSF51735">
    <property type="entry name" value="NAD(P)-binding Rossmann-fold domains"/>
    <property type="match status" value="1"/>
</dbReference>
<keyword evidence="2" id="KW-1185">Reference proteome</keyword>
<accession>A0AAN5I8I1</accession>
<evidence type="ECO:0000313" key="1">
    <source>
        <dbReference type="EMBL" id="GMR56533.1"/>
    </source>
</evidence>
<gene>
    <name evidence="1" type="ORF">PMAYCL1PPCAC_26728</name>
</gene>
<name>A0AAN5I8I1_9BILA</name>
<sequence length="94" mass="9926">EKVKSQAGEVDILVNNAGVITGRTLFDSPDALIQRTMVVNCNACLFTAKNFVKSMIARNTGHIVTVASMSGKAGVAKQVDYCASKHGAVGFHES</sequence>
<dbReference type="PRINTS" id="PR00080">
    <property type="entry name" value="SDRFAMILY"/>
</dbReference>
<protein>
    <recommendedName>
        <fullName evidence="3">Dehydrogenase</fullName>
    </recommendedName>
</protein>
<dbReference type="EMBL" id="BTRK01000006">
    <property type="protein sequence ID" value="GMR56533.1"/>
    <property type="molecule type" value="Genomic_DNA"/>
</dbReference>
<dbReference type="GO" id="GO:0005811">
    <property type="term" value="C:lipid droplet"/>
    <property type="evidence" value="ECO:0007669"/>
    <property type="project" value="TreeGrafter"/>
</dbReference>
<dbReference type="InterPro" id="IPR036291">
    <property type="entry name" value="NAD(P)-bd_dom_sf"/>
</dbReference>
<dbReference type="PANTHER" id="PTHR24322">
    <property type="entry name" value="PKSB"/>
    <property type="match status" value="1"/>
</dbReference>
<feature type="non-terminal residue" evidence="1">
    <location>
        <position position="94"/>
    </location>
</feature>
<organism evidence="1 2">
    <name type="scientific">Pristionchus mayeri</name>
    <dbReference type="NCBI Taxonomy" id="1317129"/>
    <lineage>
        <taxon>Eukaryota</taxon>
        <taxon>Metazoa</taxon>
        <taxon>Ecdysozoa</taxon>
        <taxon>Nematoda</taxon>
        <taxon>Chromadorea</taxon>
        <taxon>Rhabditida</taxon>
        <taxon>Rhabditina</taxon>
        <taxon>Diplogasteromorpha</taxon>
        <taxon>Diplogasteroidea</taxon>
        <taxon>Neodiplogasteridae</taxon>
        <taxon>Pristionchus</taxon>
    </lineage>
</organism>
<dbReference type="Gene3D" id="3.40.50.720">
    <property type="entry name" value="NAD(P)-binding Rossmann-like Domain"/>
    <property type="match status" value="1"/>
</dbReference>
<comment type="caution">
    <text evidence="1">The sequence shown here is derived from an EMBL/GenBank/DDBJ whole genome shotgun (WGS) entry which is preliminary data.</text>
</comment>
<dbReference type="PRINTS" id="PR00081">
    <property type="entry name" value="GDHRDH"/>
</dbReference>
<evidence type="ECO:0000313" key="2">
    <source>
        <dbReference type="Proteomes" id="UP001328107"/>
    </source>
</evidence>
<reference evidence="2" key="1">
    <citation type="submission" date="2022-10" db="EMBL/GenBank/DDBJ databases">
        <title>Genome assembly of Pristionchus species.</title>
        <authorList>
            <person name="Yoshida K."/>
            <person name="Sommer R.J."/>
        </authorList>
    </citation>
    <scope>NUCLEOTIDE SEQUENCE [LARGE SCALE GENOMIC DNA]</scope>
    <source>
        <strain evidence="2">RS5460</strain>
    </source>
</reference>
<dbReference type="InterPro" id="IPR002347">
    <property type="entry name" value="SDR_fam"/>
</dbReference>
<feature type="non-terminal residue" evidence="1">
    <location>
        <position position="1"/>
    </location>
</feature>
<proteinExistence type="predicted"/>
<dbReference type="Proteomes" id="UP001328107">
    <property type="component" value="Unassembled WGS sequence"/>
</dbReference>
<dbReference type="PANTHER" id="PTHR24322:SF742">
    <property type="entry name" value="PROTEIN DHS-3"/>
    <property type="match status" value="1"/>
</dbReference>
<dbReference type="GO" id="GO:0016616">
    <property type="term" value="F:oxidoreductase activity, acting on the CH-OH group of donors, NAD or NADP as acceptor"/>
    <property type="evidence" value="ECO:0007669"/>
    <property type="project" value="TreeGrafter"/>
</dbReference>
<dbReference type="AlphaFoldDB" id="A0AAN5I8I1"/>